<dbReference type="InterPro" id="IPR010998">
    <property type="entry name" value="Integrase_recombinase_N"/>
</dbReference>
<organism evidence="6 7">
    <name type="scientific">Geothrix edaphica</name>
    <dbReference type="NCBI Taxonomy" id="2927976"/>
    <lineage>
        <taxon>Bacteria</taxon>
        <taxon>Pseudomonadati</taxon>
        <taxon>Acidobacteriota</taxon>
        <taxon>Holophagae</taxon>
        <taxon>Holophagales</taxon>
        <taxon>Holophagaceae</taxon>
        <taxon>Geothrix</taxon>
    </lineage>
</organism>
<dbReference type="CDD" id="cd00397">
    <property type="entry name" value="DNA_BRE_C"/>
    <property type="match status" value="1"/>
</dbReference>
<dbReference type="SUPFAM" id="SSF56349">
    <property type="entry name" value="DNA breaking-rejoining enzymes"/>
    <property type="match status" value="1"/>
</dbReference>
<keyword evidence="3" id="KW-0238">DNA-binding</keyword>
<dbReference type="Gene3D" id="1.10.150.130">
    <property type="match status" value="1"/>
</dbReference>
<dbReference type="PANTHER" id="PTHR30629:SF2">
    <property type="entry name" value="PROPHAGE INTEGRASE INTS-RELATED"/>
    <property type="match status" value="1"/>
</dbReference>
<evidence type="ECO:0000256" key="3">
    <source>
        <dbReference type="ARBA" id="ARBA00023125"/>
    </source>
</evidence>
<evidence type="ECO:0000259" key="5">
    <source>
        <dbReference type="PROSITE" id="PS51898"/>
    </source>
</evidence>
<dbReference type="InterPro" id="IPR011010">
    <property type="entry name" value="DNA_brk_join_enz"/>
</dbReference>
<protein>
    <recommendedName>
        <fullName evidence="5">Tyr recombinase domain-containing protein</fullName>
    </recommendedName>
</protein>
<dbReference type="InterPro" id="IPR013762">
    <property type="entry name" value="Integrase-like_cat_sf"/>
</dbReference>
<evidence type="ECO:0000313" key="7">
    <source>
        <dbReference type="Proteomes" id="UP001165044"/>
    </source>
</evidence>
<dbReference type="InterPro" id="IPR002104">
    <property type="entry name" value="Integrase_catalytic"/>
</dbReference>
<evidence type="ECO:0000313" key="6">
    <source>
        <dbReference type="EMBL" id="GLH65733.1"/>
    </source>
</evidence>
<reference evidence="6" key="1">
    <citation type="journal article" date="2023" name="Antonie Van Leeuwenhoek">
        <title>Mesoterricola silvestris gen. nov., sp. nov., Mesoterricola sediminis sp. nov., Geothrix oryzae sp. nov., Geothrix edaphica sp. nov., Geothrix rubra sp. nov., and Geothrix limicola sp. nov., six novel members of Acidobacteriota isolated from soils.</title>
        <authorList>
            <person name="Itoh H."/>
            <person name="Sugisawa Y."/>
            <person name="Mise K."/>
            <person name="Xu Z."/>
            <person name="Kuniyasu M."/>
            <person name="Ushijima N."/>
            <person name="Kawano K."/>
            <person name="Kobayashi E."/>
            <person name="Shiratori Y."/>
            <person name="Masuda Y."/>
            <person name="Senoo K."/>
        </authorList>
    </citation>
    <scope>NUCLEOTIDE SEQUENCE</scope>
    <source>
        <strain evidence="6">Red802</strain>
    </source>
</reference>
<feature type="domain" description="Tyr recombinase" evidence="5">
    <location>
        <begin position="167"/>
        <end position="341"/>
    </location>
</feature>
<keyword evidence="4" id="KW-0233">DNA recombination</keyword>
<dbReference type="RefSeq" id="WP_285605824.1">
    <property type="nucleotide sequence ID" value="NZ_BSDC01000001.1"/>
</dbReference>
<dbReference type="Proteomes" id="UP001165044">
    <property type="component" value="Unassembled WGS sequence"/>
</dbReference>
<accession>A0ABQ5PTK4</accession>
<gene>
    <name evidence="6" type="ORF">GETHED_00970</name>
</gene>
<keyword evidence="2" id="KW-0229">DNA integration</keyword>
<comment type="caution">
    <text evidence="6">The sequence shown here is derived from an EMBL/GenBank/DDBJ whole genome shotgun (WGS) entry which is preliminary data.</text>
</comment>
<evidence type="ECO:0000256" key="2">
    <source>
        <dbReference type="ARBA" id="ARBA00022908"/>
    </source>
</evidence>
<dbReference type="Pfam" id="PF00589">
    <property type="entry name" value="Phage_integrase"/>
    <property type="match status" value="1"/>
</dbReference>
<sequence length="358" mass="41562">MPIQAKKDSGLKDGLRLRRGIYHFRFMYHGKLKTGSTGCRDLRSAKAYLLKLRSALALESIDVRTISKATFQEAFDLYLKVQAPRLAARTVRLFRSNHQHHWSHFQDAPLKDMQMHLDELFPRLAAKMKPGSQRLVFARLRSVLELARKRGLHNTPLEYPTIDVPRDPKQVLSEEQVEVFFIHVDRIGSLHARIMIRSLFYLGLRVSEAQRLHWDDYDEDEMTYRIDERQKNGKILYLPVLPEMAEWFAKQPRKKGELMCPGRWGCHNTRYTDLVVKAASKSMGLEVPMTHHRLRASLSTSLLRRGVPLAVVQRILRHADPATTTKYYWEEGLQDMREGLMVLSKVNGSPLDEDRHVS</sequence>
<keyword evidence="7" id="KW-1185">Reference proteome</keyword>
<proteinExistence type="inferred from homology"/>
<dbReference type="Gene3D" id="1.10.443.10">
    <property type="entry name" value="Intergrase catalytic core"/>
    <property type="match status" value="1"/>
</dbReference>
<dbReference type="EMBL" id="BSDC01000001">
    <property type="protein sequence ID" value="GLH65733.1"/>
    <property type="molecule type" value="Genomic_DNA"/>
</dbReference>
<evidence type="ECO:0000256" key="4">
    <source>
        <dbReference type="ARBA" id="ARBA00023172"/>
    </source>
</evidence>
<evidence type="ECO:0000256" key="1">
    <source>
        <dbReference type="ARBA" id="ARBA00008857"/>
    </source>
</evidence>
<dbReference type="PROSITE" id="PS51898">
    <property type="entry name" value="TYR_RECOMBINASE"/>
    <property type="match status" value="1"/>
</dbReference>
<comment type="similarity">
    <text evidence="1">Belongs to the 'phage' integrase family.</text>
</comment>
<name>A0ABQ5PTK4_9BACT</name>
<dbReference type="PANTHER" id="PTHR30629">
    <property type="entry name" value="PROPHAGE INTEGRASE"/>
    <property type="match status" value="1"/>
</dbReference>
<dbReference type="InterPro" id="IPR050808">
    <property type="entry name" value="Phage_Integrase"/>
</dbReference>